<keyword evidence="1" id="KW-0812">Transmembrane</keyword>
<dbReference type="EMBL" id="AZGD01000100">
    <property type="protein sequence ID" value="KRM17897.1"/>
    <property type="molecule type" value="Genomic_DNA"/>
</dbReference>
<feature type="transmembrane region" description="Helical" evidence="1">
    <location>
        <begin position="127"/>
        <end position="146"/>
    </location>
</feature>
<dbReference type="RefSeq" id="WP_025022219.1">
    <property type="nucleotide sequence ID" value="NZ_AZGD01000100.1"/>
</dbReference>
<feature type="transmembrane region" description="Helical" evidence="1">
    <location>
        <begin position="7"/>
        <end position="29"/>
    </location>
</feature>
<comment type="caution">
    <text evidence="2">The sequence shown here is derived from an EMBL/GenBank/DDBJ whole genome shotgun (WGS) entry which is preliminary data.</text>
</comment>
<dbReference type="Proteomes" id="UP000051054">
    <property type="component" value="Unassembled WGS sequence"/>
</dbReference>
<dbReference type="STRING" id="1423755.FC40_GL001105"/>
<protein>
    <submittedName>
        <fullName evidence="2">Integral membrane protein</fullName>
    </submittedName>
</protein>
<dbReference type="OrthoDB" id="4966203at2"/>
<feature type="transmembrane region" description="Helical" evidence="1">
    <location>
        <begin position="97"/>
        <end position="115"/>
    </location>
</feature>
<proteinExistence type="predicted"/>
<dbReference type="eggNOG" id="ENOG5032ZGM">
    <property type="taxonomic scope" value="Bacteria"/>
</dbReference>
<feature type="transmembrane region" description="Helical" evidence="1">
    <location>
        <begin position="182"/>
        <end position="201"/>
    </location>
</feature>
<dbReference type="InterPro" id="IPR014509">
    <property type="entry name" value="YjdF-like"/>
</dbReference>
<dbReference type="AlphaFoldDB" id="A0A0R1WQ75"/>
<accession>A0A0R1WQ75</accession>
<gene>
    <name evidence="2" type="ORF">FC40_GL001105</name>
</gene>
<keyword evidence="3" id="KW-1185">Reference proteome</keyword>
<keyword evidence="1" id="KW-0472">Membrane</keyword>
<feature type="transmembrane region" description="Helical" evidence="1">
    <location>
        <begin position="35"/>
        <end position="57"/>
    </location>
</feature>
<evidence type="ECO:0000256" key="1">
    <source>
        <dbReference type="SAM" id="Phobius"/>
    </source>
</evidence>
<evidence type="ECO:0000313" key="2">
    <source>
        <dbReference type="EMBL" id="KRM17897.1"/>
    </source>
</evidence>
<keyword evidence="1" id="KW-1133">Transmembrane helix</keyword>
<dbReference type="Pfam" id="PF09997">
    <property type="entry name" value="DUF2238"/>
    <property type="match status" value="1"/>
</dbReference>
<reference evidence="2 3" key="1">
    <citation type="journal article" date="2015" name="Genome Announc.">
        <title>Expanding the biotechnology potential of lactobacilli through comparative genomics of 213 strains and associated genera.</title>
        <authorList>
            <person name="Sun Z."/>
            <person name="Harris H.M."/>
            <person name="McCann A."/>
            <person name="Guo C."/>
            <person name="Argimon S."/>
            <person name="Zhang W."/>
            <person name="Yang X."/>
            <person name="Jeffery I.B."/>
            <person name="Cooney J.C."/>
            <person name="Kagawa T.F."/>
            <person name="Liu W."/>
            <person name="Song Y."/>
            <person name="Salvetti E."/>
            <person name="Wrobel A."/>
            <person name="Rasinkangas P."/>
            <person name="Parkhill J."/>
            <person name="Rea M.C."/>
            <person name="O'Sullivan O."/>
            <person name="Ritari J."/>
            <person name="Douillard F.P."/>
            <person name="Paul Ross R."/>
            <person name="Yang R."/>
            <person name="Briner A.E."/>
            <person name="Felis G.E."/>
            <person name="de Vos W.M."/>
            <person name="Barrangou R."/>
            <person name="Klaenhammer T.R."/>
            <person name="Caufield P.W."/>
            <person name="Cui Y."/>
            <person name="Zhang H."/>
            <person name="O'Toole P.W."/>
        </authorList>
    </citation>
    <scope>NUCLEOTIDE SEQUENCE [LARGE SCALE GENOMIC DNA]</scope>
    <source>
        <strain evidence="2 3">DSM 18933</strain>
    </source>
</reference>
<name>A0A0R1WQ75_9LACO</name>
<organism evidence="2 3">
    <name type="scientific">Ligilactobacillus hayakitensis DSM 18933 = JCM 14209</name>
    <dbReference type="NCBI Taxonomy" id="1423755"/>
    <lineage>
        <taxon>Bacteria</taxon>
        <taxon>Bacillati</taxon>
        <taxon>Bacillota</taxon>
        <taxon>Bacilli</taxon>
        <taxon>Lactobacillales</taxon>
        <taxon>Lactobacillaceae</taxon>
        <taxon>Ligilactobacillus</taxon>
    </lineage>
</organism>
<sequence>MKKKNMSLDFILMSIFEVLMVVSLILGIIKQESGLYLLENIAGMILLAMPMIVVWLFRVEFPRVLSIVYMLFIIGSVYLGTLYHFYSVAYWDKGLHVLSGILLAGFGWSLYGILVPKYARKYMSPGFIAFYAFAFAMMCGVFWEFYEFSMDGLFGMNLQRFISTTGHALVGRAALMDTMGDLFADAIGALLLSIVGYFQILSKPKWIENFYFDRASSMFR</sequence>
<feature type="transmembrane region" description="Helical" evidence="1">
    <location>
        <begin position="64"/>
        <end position="85"/>
    </location>
</feature>
<evidence type="ECO:0000313" key="3">
    <source>
        <dbReference type="Proteomes" id="UP000051054"/>
    </source>
</evidence>
<dbReference type="PATRIC" id="fig|1423755.3.peg.1166"/>